<proteinExistence type="predicted"/>
<dbReference type="PRINTS" id="PR00069">
    <property type="entry name" value="ALDKETRDTASE"/>
</dbReference>
<dbReference type="Pfam" id="PF00248">
    <property type="entry name" value="Aldo_ket_red"/>
    <property type="match status" value="1"/>
</dbReference>
<dbReference type="InterPro" id="IPR023210">
    <property type="entry name" value="NADP_OxRdtase_dom"/>
</dbReference>
<name>A0A9W4UWJ6_9PLEO</name>
<dbReference type="Gene3D" id="3.20.20.100">
    <property type="entry name" value="NADP-dependent oxidoreductase domain"/>
    <property type="match status" value="1"/>
</dbReference>
<evidence type="ECO:0000259" key="2">
    <source>
        <dbReference type="Pfam" id="PF00248"/>
    </source>
</evidence>
<evidence type="ECO:0000313" key="4">
    <source>
        <dbReference type="Proteomes" id="UP001152607"/>
    </source>
</evidence>
<dbReference type="OrthoDB" id="1659429at2759"/>
<dbReference type="InterPro" id="IPR050523">
    <property type="entry name" value="AKR_Detox_Biosynth"/>
</dbReference>
<dbReference type="PANTHER" id="PTHR43364">
    <property type="entry name" value="NADH-SPECIFIC METHYLGLYOXAL REDUCTASE-RELATED"/>
    <property type="match status" value="1"/>
</dbReference>
<sequence>MQKKLQSGLQSGMSAVSGIHKNRKPNYVAEDFDGLAAVTPQDWTPTSSEQITYRGKNGSVQVPNLCIGAWSWGDTATWHWDDSEFPALEMAWKQLLENGINFVDTAQVYGNGKSEEICGKLFSGLQRDTYIIQTKYYAVPQLTDVLHPASSPVRKLENSLGSLGLSYVDIYLIDGPIHIQSISSMAKALAECVDKGLTKCVGVANYDEKDMLKMRDELAKYDVPLATNQCEYSILRRMPETSGLLQACKENDIVFQSYSSLAQGRLTGKYNTKYPPPKQYRFSSYDMKDVEPILAILKNIADARGIPISAVALNYNMCKGATPVVGVRKPEQVQDNIEAFGWRLTNTEIQRIDLVSFEGHTTSLWQQG</sequence>
<dbReference type="CDD" id="cd19093">
    <property type="entry name" value="AKR_AtPLR-like"/>
    <property type="match status" value="1"/>
</dbReference>
<protein>
    <recommendedName>
        <fullName evidence="2">NADP-dependent oxidoreductase domain-containing protein</fullName>
    </recommendedName>
</protein>
<organism evidence="3 4">
    <name type="scientific">Periconia digitata</name>
    <dbReference type="NCBI Taxonomy" id="1303443"/>
    <lineage>
        <taxon>Eukaryota</taxon>
        <taxon>Fungi</taxon>
        <taxon>Dikarya</taxon>
        <taxon>Ascomycota</taxon>
        <taxon>Pezizomycotina</taxon>
        <taxon>Dothideomycetes</taxon>
        <taxon>Pleosporomycetidae</taxon>
        <taxon>Pleosporales</taxon>
        <taxon>Massarineae</taxon>
        <taxon>Periconiaceae</taxon>
        <taxon>Periconia</taxon>
    </lineage>
</organism>
<dbReference type="PANTHER" id="PTHR43364:SF4">
    <property type="entry name" value="NAD(P)-LINKED OXIDOREDUCTASE SUPERFAMILY PROTEIN"/>
    <property type="match status" value="1"/>
</dbReference>
<reference evidence="3" key="1">
    <citation type="submission" date="2023-01" db="EMBL/GenBank/DDBJ databases">
        <authorList>
            <person name="Van Ghelder C."/>
            <person name="Rancurel C."/>
        </authorList>
    </citation>
    <scope>NUCLEOTIDE SEQUENCE</scope>
    <source>
        <strain evidence="3">CNCM I-4278</strain>
    </source>
</reference>
<dbReference type="SUPFAM" id="SSF51430">
    <property type="entry name" value="NAD(P)-linked oxidoreductase"/>
    <property type="match status" value="1"/>
</dbReference>
<dbReference type="AlphaFoldDB" id="A0A9W4UWJ6"/>
<accession>A0A9W4UWJ6</accession>
<keyword evidence="1" id="KW-0560">Oxidoreductase</keyword>
<dbReference type="EMBL" id="CAOQHR010000013">
    <property type="protein sequence ID" value="CAI6342507.1"/>
    <property type="molecule type" value="Genomic_DNA"/>
</dbReference>
<evidence type="ECO:0000256" key="1">
    <source>
        <dbReference type="ARBA" id="ARBA00023002"/>
    </source>
</evidence>
<keyword evidence="4" id="KW-1185">Reference proteome</keyword>
<dbReference type="Proteomes" id="UP001152607">
    <property type="component" value="Unassembled WGS sequence"/>
</dbReference>
<comment type="caution">
    <text evidence="3">The sequence shown here is derived from an EMBL/GenBank/DDBJ whole genome shotgun (WGS) entry which is preliminary data.</text>
</comment>
<dbReference type="InterPro" id="IPR036812">
    <property type="entry name" value="NAD(P)_OxRdtase_dom_sf"/>
</dbReference>
<feature type="domain" description="NADP-dependent oxidoreductase" evidence="2">
    <location>
        <begin position="65"/>
        <end position="353"/>
    </location>
</feature>
<dbReference type="InterPro" id="IPR020471">
    <property type="entry name" value="AKR"/>
</dbReference>
<evidence type="ECO:0000313" key="3">
    <source>
        <dbReference type="EMBL" id="CAI6342507.1"/>
    </source>
</evidence>
<dbReference type="GO" id="GO:0016491">
    <property type="term" value="F:oxidoreductase activity"/>
    <property type="evidence" value="ECO:0007669"/>
    <property type="project" value="UniProtKB-KW"/>
</dbReference>
<gene>
    <name evidence="3" type="ORF">PDIGIT_LOCUS15714</name>
</gene>